<keyword evidence="1" id="KW-0472">Membrane</keyword>
<organism evidence="3 4">
    <name type="scientific">Mediterraneibacter butyricigenes</name>
    <dbReference type="NCBI Taxonomy" id="2316025"/>
    <lineage>
        <taxon>Bacteria</taxon>
        <taxon>Bacillati</taxon>
        <taxon>Bacillota</taxon>
        <taxon>Clostridia</taxon>
        <taxon>Lachnospirales</taxon>
        <taxon>Lachnospiraceae</taxon>
        <taxon>Mediterraneibacter</taxon>
    </lineage>
</organism>
<reference evidence="4" key="1">
    <citation type="submission" date="2018-09" db="EMBL/GenBank/DDBJ databases">
        <title>Draft Genome Sequence of Mediterraneibacter sp. KCTC 15684.</title>
        <authorList>
            <person name="Kim J.S."/>
            <person name="Han K.I."/>
            <person name="Suh M.K."/>
            <person name="Lee K.C."/>
            <person name="Eom M.K."/>
            <person name="Lee J.H."/>
            <person name="Park S.H."/>
            <person name="Kang S.W."/>
            <person name="Park J.E."/>
            <person name="Oh B.S."/>
            <person name="Yu S.Y."/>
            <person name="Choi S.H."/>
            <person name="Lee D.H."/>
            <person name="Yoon H."/>
            <person name="Kim B."/>
            <person name="Yang S.J."/>
            <person name="Lee J.S."/>
        </authorList>
    </citation>
    <scope>NUCLEOTIDE SEQUENCE [LARGE SCALE GENOMIC DNA]</scope>
    <source>
        <strain evidence="4">KCTC 15684</strain>
    </source>
</reference>
<dbReference type="InterPro" id="IPR032485">
    <property type="entry name" value="LRP1-like_beta_prop"/>
</dbReference>
<dbReference type="AlphaFoldDB" id="A0A391P2S6"/>
<comment type="caution">
    <text evidence="3">The sequence shown here is derived from an EMBL/GenBank/DDBJ whole genome shotgun (WGS) entry which is preliminary data.</text>
</comment>
<name>A0A391P2S6_9FIRM</name>
<feature type="domain" description="Prolow-density lipoprotein receptor-related protein 1-like beta-propeller" evidence="2">
    <location>
        <begin position="111"/>
        <end position="270"/>
    </location>
</feature>
<keyword evidence="1" id="KW-1133">Transmembrane helix</keyword>
<feature type="transmembrane region" description="Helical" evidence="1">
    <location>
        <begin position="12"/>
        <end position="30"/>
    </location>
</feature>
<gene>
    <name evidence="3" type="ORF">KGMB01110_18860</name>
</gene>
<dbReference type="EMBL" id="BHGK01000001">
    <property type="protein sequence ID" value="GCA67450.1"/>
    <property type="molecule type" value="Genomic_DNA"/>
</dbReference>
<dbReference type="Proteomes" id="UP000265643">
    <property type="component" value="Unassembled WGS sequence"/>
</dbReference>
<keyword evidence="4" id="KW-1185">Reference proteome</keyword>
<dbReference type="SUPFAM" id="SSF69304">
    <property type="entry name" value="Tricorn protease N-terminal domain"/>
    <property type="match status" value="1"/>
</dbReference>
<evidence type="ECO:0000256" key="1">
    <source>
        <dbReference type="SAM" id="Phobius"/>
    </source>
</evidence>
<dbReference type="Pfam" id="PF16472">
    <property type="entry name" value="DUF5050"/>
    <property type="match status" value="1"/>
</dbReference>
<evidence type="ECO:0000313" key="3">
    <source>
        <dbReference type="EMBL" id="GCA67450.1"/>
    </source>
</evidence>
<keyword evidence="1" id="KW-0812">Transmembrane</keyword>
<protein>
    <recommendedName>
        <fullName evidence="2">Prolow-density lipoprotein receptor-related protein 1-like beta-propeller domain-containing protein</fullName>
    </recommendedName>
</protein>
<evidence type="ECO:0000313" key="4">
    <source>
        <dbReference type="Proteomes" id="UP000265643"/>
    </source>
</evidence>
<sequence>MKKNFSSSNRKYIALILGVVGAALLLSVLFKDKLDLTLIGKVTTNPTDTEENLEYGKTYHPSSERIVQRDGVVVKNFGTELKAEDLESGVIVDAGNMKDKSEKDILEFSEYVGYFYMYDGETVYRITVNDPEKVHTAIKSCIKYEPMGNYLYSLREKNGKQRLFRCSVTGTNEKMLFKEEIEDFWAYGGNLLLQLSDGQYRWYNVVSENSLEHTLPKFVQNISLDQDNIYYLSDENENDMRLYRRPCNSQEDTAFTFSSVSTYSAADGKIGLLLSSPDGSLMAAWCQADGTDECQFEGKTFPQDSQVDVSKDHLYVTEPDGTTWATELEKENWIKLFDEEKNE</sequence>
<proteinExistence type="predicted"/>
<evidence type="ECO:0000259" key="2">
    <source>
        <dbReference type="Pfam" id="PF16472"/>
    </source>
</evidence>
<dbReference type="RefSeq" id="WP_119298143.1">
    <property type="nucleotide sequence ID" value="NZ_BHGK01000001.1"/>
</dbReference>
<accession>A0A391P2S6</accession>